<keyword evidence="3" id="KW-1185">Reference proteome</keyword>
<keyword evidence="1" id="KW-0812">Transmembrane</keyword>
<reference evidence="2 3" key="1">
    <citation type="submission" date="2018-11" db="EMBL/GenBank/DDBJ databases">
        <title>Draft genome of Simplicispira Flexivirga sp. BO-16.</title>
        <authorList>
            <person name="Im W.T."/>
        </authorList>
    </citation>
    <scope>NUCLEOTIDE SEQUENCE [LARGE SCALE GENOMIC DNA]</scope>
    <source>
        <strain evidence="2 3">BO-16</strain>
    </source>
</reference>
<evidence type="ECO:0000256" key="1">
    <source>
        <dbReference type="SAM" id="Phobius"/>
    </source>
</evidence>
<feature type="transmembrane region" description="Helical" evidence="1">
    <location>
        <begin position="45"/>
        <end position="67"/>
    </location>
</feature>
<dbReference type="RefSeq" id="WP_123269427.1">
    <property type="nucleotide sequence ID" value="NZ_RJJQ01000001.1"/>
</dbReference>
<protein>
    <recommendedName>
        <fullName evidence="4">DUF2269 family protein</fullName>
    </recommendedName>
</protein>
<dbReference type="OrthoDB" id="9918683at2"/>
<feature type="transmembrane region" description="Helical" evidence="1">
    <location>
        <begin position="79"/>
        <end position="101"/>
    </location>
</feature>
<feature type="transmembrane region" description="Helical" evidence="1">
    <location>
        <begin position="122"/>
        <end position="151"/>
    </location>
</feature>
<dbReference type="Proteomes" id="UP000271678">
    <property type="component" value="Unassembled WGS sequence"/>
</dbReference>
<feature type="transmembrane region" description="Helical" evidence="1">
    <location>
        <begin position="6"/>
        <end position="24"/>
    </location>
</feature>
<evidence type="ECO:0008006" key="4">
    <source>
        <dbReference type="Google" id="ProtNLM"/>
    </source>
</evidence>
<organism evidence="2 3">
    <name type="scientific">Flexivirga caeni</name>
    <dbReference type="NCBI Taxonomy" id="2294115"/>
    <lineage>
        <taxon>Bacteria</taxon>
        <taxon>Bacillati</taxon>
        <taxon>Actinomycetota</taxon>
        <taxon>Actinomycetes</taxon>
        <taxon>Micrococcales</taxon>
        <taxon>Dermacoccaceae</taxon>
        <taxon>Flexivirga</taxon>
    </lineage>
</organism>
<keyword evidence="1" id="KW-0472">Membrane</keyword>
<accession>A0A3M9MI87</accession>
<sequence>MRIWIELPFLVAGVAWAWWARRRWQVRQLSWLIRHSRDTVGRARAVTVASGLVLAIAAVGILAVAIWAEEVHRLFWARIPLAVLVIGGYVPLATQLAPVRLRIGKLRRSPQQRMVELGARPAVADAIAAAGQPFAFVGSLIFLAALTVLAWHHVR</sequence>
<dbReference type="EMBL" id="RJJQ01000001">
    <property type="protein sequence ID" value="RNI25236.1"/>
    <property type="molecule type" value="Genomic_DNA"/>
</dbReference>
<name>A0A3M9MI87_9MICO</name>
<comment type="caution">
    <text evidence="2">The sequence shown here is derived from an EMBL/GenBank/DDBJ whole genome shotgun (WGS) entry which is preliminary data.</text>
</comment>
<evidence type="ECO:0000313" key="3">
    <source>
        <dbReference type="Proteomes" id="UP000271678"/>
    </source>
</evidence>
<evidence type="ECO:0000313" key="2">
    <source>
        <dbReference type="EMBL" id="RNI25236.1"/>
    </source>
</evidence>
<gene>
    <name evidence="2" type="ORF">EFY87_00930</name>
</gene>
<proteinExistence type="predicted"/>
<dbReference type="AlphaFoldDB" id="A0A3M9MI87"/>
<keyword evidence="1" id="KW-1133">Transmembrane helix</keyword>